<evidence type="ECO:0000256" key="1">
    <source>
        <dbReference type="SAM" id="MobiDB-lite"/>
    </source>
</evidence>
<dbReference type="Proteomes" id="UP001175000">
    <property type="component" value="Unassembled WGS sequence"/>
</dbReference>
<dbReference type="EMBL" id="JAULSU010000003">
    <property type="protein sequence ID" value="KAK0623628.1"/>
    <property type="molecule type" value="Genomic_DNA"/>
</dbReference>
<feature type="region of interest" description="Disordered" evidence="1">
    <location>
        <begin position="24"/>
        <end position="46"/>
    </location>
</feature>
<feature type="non-terminal residue" evidence="2">
    <location>
        <position position="92"/>
    </location>
</feature>
<organism evidence="2 3">
    <name type="scientific">Immersiella caudata</name>
    <dbReference type="NCBI Taxonomy" id="314043"/>
    <lineage>
        <taxon>Eukaryota</taxon>
        <taxon>Fungi</taxon>
        <taxon>Dikarya</taxon>
        <taxon>Ascomycota</taxon>
        <taxon>Pezizomycotina</taxon>
        <taxon>Sordariomycetes</taxon>
        <taxon>Sordariomycetidae</taxon>
        <taxon>Sordariales</taxon>
        <taxon>Lasiosphaeriaceae</taxon>
        <taxon>Immersiella</taxon>
    </lineage>
</organism>
<protein>
    <submittedName>
        <fullName evidence="2">Uncharacterized protein</fullName>
    </submittedName>
</protein>
<name>A0AA39WXV3_9PEZI</name>
<proteinExistence type="predicted"/>
<keyword evidence="3" id="KW-1185">Reference proteome</keyword>
<sequence length="92" mass="10136">DFVMRTKYILSEIDNVVAGRPVRHPEQIPAYRNSHGAPDPEKAREHMKDVVTRTATVEMMLQDGSPMLPMMGLAPVDYGGEVKAKAKAVTDA</sequence>
<comment type="caution">
    <text evidence="2">The sequence shown here is derived from an EMBL/GenBank/DDBJ whole genome shotgun (WGS) entry which is preliminary data.</text>
</comment>
<evidence type="ECO:0000313" key="2">
    <source>
        <dbReference type="EMBL" id="KAK0623628.1"/>
    </source>
</evidence>
<reference evidence="2" key="1">
    <citation type="submission" date="2023-06" db="EMBL/GenBank/DDBJ databases">
        <title>Genome-scale phylogeny and comparative genomics of the fungal order Sordariales.</title>
        <authorList>
            <consortium name="Lawrence Berkeley National Laboratory"/>
            <person name="Hensen N."/>
            <person name="Bonometti L."/>
            <person name="Westerberg I."/>
            <person name="Brannstrom I.O."/>
            <person name="Guillou S."/>
            <person name="Cros-Aarteil S."/>
            <person name="Calhoun S."/>
            <person name="Haridas S."/>
            <person name="Kuo A."/>
            <person name="Mondo S."/>
            <person name="Pangilinan J."/>
            <person name="Riley R."/>
            <person name="Labutti K."/>
            <person name="Andreopoulos B."/>
            <person name="Lipzen A."/>
            <person name="Chen C."/>
            <person name="Yanf M."/>
            <person name="Daum C."/>
            <person name="Ng V."/>
            <person name="Clum A."/>
            <person name="Steindorff A."/>
            <person name="Ohm R."/>
            <person name="Martin F."/>
            <person name="Silar P."/>
            <person name="Natvig D."/>
            <person name="Lalanne C."/>
            <person name="Gautier V."/>
            <person name="Ament-Velasquez S.L."/>
            <person name="Kruys A."/>
            <person name="Hutchinson M.I."/>
            <person name="Powell A.J."/>
            <person name="Barry K."/>
            <person name="Miller A.N."/>
            <person name="Grigoriev I.V."/>
            <person name="Debuchy R."/>
            <person name="Gladieux P."/>
            <person name="Thoren M.H."/>
            <person name="Johannesson H."/>
        </authorList>
    </citation>
    <scope>NUCLEOTIDE SEQUENCE</scope>
    <source>
        <strain evidence="2">CBS 606.72</strain>
    </source>
</reference>
<dbReference type="AlphaFoldDB" id="A0AA39WXV3"/>
<feature type="non-terminal residue" evidence="2">
    <location>
        <position position="1"/>
    </location>
</feature>
<evidence type="ECO:0000313" key="3">
    <source>
        <dbReference type="Proteomes" id="UP001175000"/>
    </source>
</evidence>
<gene>
    <name evidence="2" type="ORF">B0T14DRAFT_406657</name>
</gene>
<accession>A0AA39WXV3</accession>